<dbReference type="InterPro" id="IPR043519">
    <property type="entry name" value="NT_sf"/>
</dbReference>
<dbReference type="InterPro" id="IPR010043">
    <property type="entry name" value="UTase/UR"/>
</dbReference>
<dbReference type="RefSeq" id="WP_006295497.1">
    <property type="nucleotide sequence ID" value="NZ_ABXB03000004.1"/>
</dbReference>
<keyword evidence="4" id="KW-0548">Nucleotidyltransferase</keyword>
<gene>
    <name evidence="4" type="ORF">BGLCM_0032</name>
    <name evidence="3" type="ORF">BIFGAL_04044</name>
</gene>
<evidence type="ECO:0000313" key="6">
    <source>
        <dbReference type="Proteomes" id="UP000029074"/>
    </source>
</evidence>
<keyword evidence="1" id="KW-0378">Hydrolase</keyword>
<dbReference type="GO" id="GO:0008773">
    <property type="term" value="F:[protein-PII] uridylyltransferase activity"/>
    <property type="evidence" value="ECO:0007669"/>
    <property type="project" value="UniProtKB-EC"/>
</dbReference>
<evidence type="ECO:0000256" key="1">
    <source>
        <dbReference type="ARBA" id="ARBA00022801"/>
    </source>
</evidence>
<dbReference type="EMBL" id="ABXB03000004">
    <property type="protein sequence ID" value="EFA22286.1"/>
    <property type="molecule type" value="Genomic_DNA"/>
</dbReference>
<dbReference type="PANTHER" id="PTHR47320:SF1">
    <property type="entry name" value="BIFUNCTIONAL URIDYLYLTRANSFERASE_URIDYLYL-REMOVING ENZYME"/>
    <property type="match status" value="1"/>
</dbReference>
<dbReference type="Proteomes" id="UP000003656">
    <property type="component" value="Unassembled WGS sequence"/>
</dbReference>
<dbReference type="SUPFAM" id="SSF81301">
    <property type="entry name" value="Nucleotidyltransferase"/>
    <property type="match status" value="1"/>
</dbReference>
<dbReference type="AlphaFoldDB" id="D1NW00"/>
<dbReference type="Proteomes" id="UP000029074">
    <property type="component" value="Unassembled WGS sequence"/>
</dbReference>
<evidence type="ECO:0000259" key="2">
    <source>
        <dbReference type="Pfam" id="PF01909"/>
    </source>
</evidence>
<name>D1NW00_9BIFI</name>
<dbReference type="STRING" id="561180.BIFGAL_04044"/>
<dbReference type="eggNOG" id="COG2844">
    <property type="taxonomic scope" value="Bacteria"/>
</dbReference>
<sequence>MTSSLDGLKDQLLTISRLDDDGVYRNGAAKRAARTEAVECALRNLWQEAVDGLDFDVPTQGIGLAAVGSLARGQIGPYSDLDLVIIHDPHALSADQLNMLANAIWYPIWDAGLDLDHSVRTRAQCQAVTDHDLPAAMGWLDVKPLAGDAEIINQTALTILERWRKAARQRLPELLESAKTRLDRFGRLPYVNQPDVKEARGGLRDAVLLEAIAASWLADRPHGRYDVAFERLLDARDAIHLAARKDTNLLLSAYQAPVAAMLGLADPTLPQDERAARSIDDLQTMLARLGRTIAFSLDSTASRAQRTLPQGKPRFSFFQIRHPRAQGKREAPKFETVAPGLALHEGEIVLAPDTDVTADSALALRAAVQAAQHACAIHPTTLANLAQVPMRDHDWNDEMRALLLELLGSGDRLLPVWESLDFAGIPARMMPEWEAIRNRPSASAAHRYTIDRHMVEVTSRLTRTRPVELGAGGEYDDAHYTALLLAGILHDIGKRPGIDDHAAEGMRHARVIVERLGYGAQIADWVTLLVQLHLKLSEAASSASPQDQAVTGALAEAVRHDAVLLDMLFDLTRADMNSLGATSGETISGRTGWSSWQSSLVTTMARAVRRQCK</sequence>
<accession>D1NW00</accession>
<dbReference type="Gene3D" id="1.10.3090.10">
    <property type="entry name" value="cca-adding enzyme, domain 2"/>
    <property type="match status" value="1"/>
</dbReference>
<reference evidence="3 5" key="1">
    <citation type="submission" date="2009-11" db="EMBL/GenBank/DDBJ databases">
        <authorList>
            <person name="Weinstock G."/>
            <person name="Sodergren E."/>
            <person name="Clifton S."/>
            <person name="Fulton L."/>
            <person name="Fulton B."/>
            <person name="Courtney L."/>
            <person name="Fronick C."/>
            <person name="Harrison M."/>
            <person name="Strong C."/>
            <person name="Farmer C."/>
            <person name="Delahaunty K."/>
            <person name="Markovic C."/>
            <person name="Hall O."/>
            <person name="Minx P."/>
            <person name="Tomlinson C."/>
            <person name="Mitreva M."/>
            <person name="Nelson J."/>
            <person name="Hou S."/>
            <person name="Wollam A."/>
            <person name="Pepin K.H."/>
            <person name="Johnson M."/>
            <person name="Bhonagiri V."/>
            <person name="Nash W.E."/>
            <person name="Warren W."/>
            <person name="Chinwalla A."/>
            <person name="Mardis E.R."/>
            <person name="Wilson R.K."/>
        </authorList>
    </citation>
    <scope>NUCLEOTIDE SEQUENCE [LARGE SCALE GENOMIC DNA]</scope>
    <source>
        <strain evidence="3 5">DSM 20093</strain>
    </source>
</reference>
<feature type="domain" description="Polymerase nucleotidyl transferase" evidence="2">
    <location>
        <begin position="54"/>
        <end position="91"/>
    </location>
</feature>
<protein>
    <submittedName>
        <fullName evidence="4">Protein-P-II uridylyltransferase</fullName>
        <ecNumber evidence="4">2.7.7.59</ecNumber>
    </submittedName>
</protein>
<dbReference type="PANTHER" id="PTHR47320">
    <property type="entry name" value="BIFUNCTIONAL URIDYLYLTRANSFERASE/URIDYLYL-REMOVING ENZYME"/>
    <property type="match status" value="1"/>
</dbReference>
<keyword evidence="6" id="KW-1185">Reference proteome</keyword>
<comment type="caution">
    <text evidence="3">The sequence shown here is derived from an EMBL/GenBank/DDBJ whole genome shotgun (WGS) entry which is preliminary data.</text>
</comment>
<dbReference type="EC" id="2.7.7.59" evidence="4"/>
<evidence type="ECO:0000313" key="3">
    <source>
        <dbReference type="EMBL" id="EFA22286.1"/>
    </source>
</evidence>
<keyword evidence="4" id="KW-0808">Transferase</keyword>
<dbReference type="SUPFAM" id="SSF109604">
    <property type="entry name" value="HD-domain/PDEase-like"/>
    <property type="match status" value="1"/>
</dbReference>
<evidence type="ECO:0000313" key="5">
    <source>
        <dbReference type="Proteomes" id="UP000003656"/>
    </source>
</evidence>
<dbReference type="EMBL" id="JGYW01000001">
    <property type="protein sequence ID" value="KFI60013.1"/>
    <property type="molecule type" value="Genomic_DNA"/>
</dbReference>
<dbReference type="OrthoDB" id="9758038at2"/>
<proteinExistence type="predicted"/>
<dbReference type="InterPro" id="IPR002934">
    <property type="entry name" value="Polymerase_NTP_transf_dom"/>
</dbReference>
<dbReference type="CDD" id="cd05401">
    <property type="entry name" value="NT_GlnE_GlnD_like"/>
    <property type="match status" value="1"/>
</dbReference>
<dbReference type="GO" id="GO:0016787">
    <property type="term" value="F:hydrolase activity"/>
    <property type="evidence" value="ECO:0007669"/>
    <property type="project" value="UniProtKB-KW"/>
</dbReference>
<dbReference type="Pfam" id="PF01909">
    <property type="entry name" value="NTP_transf_2"/>
    <property type="match status" value="1"/>
</dbReference>
<organism evidence="3 5">
    <name type="scientific">Bifidobacterium gallicum DSM 20093 = LMG 11596</name>
    <dbReference type="NCBI Taxonomy" id="561180"/>
    <lineage>
        <taxon>Bacteria</taxon>
        <taxon>Bacillati</taxon>
        <taxon>Actinomycetota</taxon>
        <taxon>Actinomycetes</taxon>
        <taxon>Bifidobacteriales</taxon>
        <taxon>Bifidobacteriaceae</taxon>
        <taxon>Bifidobacterium</taxon>
    </lineage>
</organism>
<reference evidence="4 6" key="2">
    <citation type="submission" date="2014-03" db="EMBL/GenBank/DDBJ databases">
        <title>Genomics of Bifidobacteria.</title>
        <authorList>
            <person name="Ventura M."/>
            <person name="Milani C."/>
            <person name="Lugli G.A."/>
        </authorList>
    </citation>
    <scope>NUCLEOTIDE SEQUENCE [LARGE SCALE GENOMIC DNA]</scope>
    <source>
        <strain evidence="4 6">LMG 11596</strain>
    </source>
</reference>
<evidence type="ECO:0000313" key="4">
    <source>
        <dbReference type="EMBL" id="KFI60013.1"/>
    </source>
</evidence>